<accession>A0ABQ9FFZ6</accession>
<comment type="similarity">
    <text evidence="1">Belongs to the peroxin-19 family.</text>
</comment>
<dbReference type="Gene3D" id="1.20.120.900">
    <property type="entry name" value="Pex19, mPTS binding domain"/>
    <property type="match status" value="1"/>
</dbReference>
<dbReference type="Proteomes" id="UP001217089">
    <property type="component" value="Unassembled WGS sequence"/>
</dbReference>
<feature type="compositionally biased region" description="Polar residues" evidence="3">
    <location>
        <begin position="64"/>
        <end position="81"/>
    </location>
</feature>
<dbReference type="InterPro" id="IPR038322">
    <property type="entry name" value="Pex19_C_sf"/>
</dbReference>
<feature type="compositionally biased region" description="Basic and acidic residues" evidence="3">
    <location>
        <begin position="1"/>
        <end position="29"/>
    </location>
</feature>
<protein>
    <recommendedName>
        <fullName evidence="2">Peroxin-19</fullName>
    </recommendedName>
</protein>
<feature type="region of interest" description="Disordered" evidence="3">
    <location>
        <begin position="275"/>
        <end position="305"/>
    </location>
</feature>
<proteinExistence type="inferred from homology"/>
<evidence type="ECO:0000256" key="3">
    <source>
        <dbReference type="SAM" id="MobiDB-lite"/>
    </source>
</evidence>
<dbReference type="PANTHER" id="PTHR12774">
    <property type="entry name" value="PEROXISOMAL BIOGENESIS FACTOR 19"/>
    <property type="match status" value="1"/>
</dbReference>
<gene>
    <name evidence="4" type="ORF">KUTeg_006267</name>
</gene>
<comment type="caution">
    <text evidence="4">The sequence shown here is derived from an EMBL/GenBank/DDBJ whole genome shotgun (WGS) entry which is preliminary data.</text>
</comment>
<name>A0ABQ9FFZ6_TEGGR</name>
<dbReference type="PANTHER" id="PTHR12774:SF2">
    <property type="entry name" value="PEROXISOMAL BIOGENESIS FACTOR 19"/>
    <property type="match status" value="1"/>
</dbReference>
<dbReference type="Pfam" id="PF04614">
    <property type="entry name" value="Pex19"/>
    <property type="match status" value="1"/>
</dbReference>
<evidence type="ECO:0000256" key="1">
    <source>
        <dbReference type="ARBA" id="ARBA00006326"/>
    </source>
</evidence>
<dbReference type="EMBL" id="JARBDR010000328">
    <property type="protein sequence ID" value="KAJ8316253.1"/>
    <property type="molecule type" value="Genomic_DNA"/>
</dbReference>
<feature type="region of interest" description="Disordered" evidence="3">
    <location>
        <begin position="1"/>
        <end position="84"/>
    </location>
</feature>
<keyword evidence="5" id="KW-1185">Reference proteome</keyword>
<sequence>MGDKVEPGQRKDCEEIKEIKDRPKDKNSEIDEELDDLLDSALKDFSKPPAQPPPPKINDVPSEGATSGLGNSSTGKPQDPSTKPEVLSDMFAEEFSEEMAKQFEDAMKNFMSDDPGLMQQIEKLAEVAGNTGNTTGAQQEFTDTLTQTLSSLVENSEHLQDQMSEDDLLKAFTSMGMEDSQEGFMPMMQGMMSTLLSKDVLYPSLKELTQKYPKWLEENESQTEPAQLDKYRKQHILIDEICEEFESESSLDTDEQKKLRFEKILDLMQQMQDLGQPPKEIAPGLEFDENGMPKMPGSPEGCSVM</sequence>
<evidence type="ECO:0000313" key="4">
    <source>
        <dbReference type="EMBL" id="KAJ8316253.1"/>
    </source>
</evidence>
<reference evidence="4 5" key="1">
    <citation type="submission" date="2022-12" db="EMBL/GenBank/DDBJ databases">
        <title>Chromosome-level genome of Tegillarca granosa.</title>
        <authorList>
            <person name="Kim J."/>
        </authorList>
    </citation>
    <scope>NUCLEOTIDE SEQUENCE [LARGE SCALE GENOMIC DNA]</scope>
    <source>
        <strain evidence="4">Teg-2019</strain>
        <tissue evidence="4">Adductor muscle</tissue>
    </source>
</reference>
<organism evidence="4 5">
    <name type="scientific">Tegillarca granosa</name>
    <name type="common">Malaysian cockle</name>
    <name type="synonym">Anadara granosa</name>
    <dbReference type="NCBI Taxonomy" id="220873"/>
    <lineage>
        <taxon>Eukaryota</taxon>
        <taxon>Metazoa</taxon>
        <taxon>Spiralia</taxon>
        <taxon>Lophotrochozoa</taxon>
        <taxon>Mollusca</taxon>
        <taxon>Bivalvia</taxon>
        <taxon>Autobranchia</taxon>
        <taxon>Pteriomorphia</taxon>
        <taxon>Arcoida</taxon>
        <taxon>Arcoidea</taxon>
        <taxon>Arcidae</taxon>
        <taxon>Tegillarca</taxon>
    </lineage>
</organism>
<dbReference type="InterPro" id="IPR006708">
    <property type="entry name" value="Pex19"/>
</dbReference>
<evidence type="ECO:0000256" key="2">
    <source>
        <dbReference type="ARBA" id="ARBA00029688"/>
    </source>
</evidence>
<evidence type="ECO:0000313" key="5">
    <source>
        <dbReference type="Proteomes" id="UP001217089"/>
    </source>
</evidence>